<keyword evidence="1" id="KW-0732">Signal</keyword>
<organism evidence="2 3">
    <name type="scientific">Svornostia abyssi</name>
    <dbReference type="NCBI Taxonomy" id="2898438"/>
    <lineage>
        <taxon>Bacteria</taxon>
        <taxon>Bacillati</taxon>
        <taxon>Actinomycetota</taxon>
        <taxon>Thermoleophilia</taxon>
        <taxon>Solirubrobacterales</taxon>
        <taxon>Baekduiaceae</taxon>
        <taxon>Svornostia</taxon>
    </lineage>
</organism>
<evidence type="ECO:0000313" key="3">
    <source>
        <dbReference type="Proteomes" id="UP001058860"/>
    </source>
</evidence>
<accession>A0ABY5PGK4</accession>
<evidence type="ECO:0000256" key="1">
    <source>
        <dbReference type="SAM" id="SignalP"/>
    </source>
</evidence>
<reference evidence="3" key="1">
    <citation type="submission" date="2021-11" db="EMBL/GenBank/DDBJ databases">
        <title>Cultivation dependent microbiological survey of springs from the worlds oldest radium mine currently devoted to the extraction of radon-saturated water.</title>
        <authorList>
            <person name="Kapinusova G."/>
            <person name="Smrhova T."/>
            <person name="Strejcek M."/>
            <person name="Suman J."/>
            <person name="Jani K."/>
            <person name="Pajer P."/>
            <person name="Uhlik O."/>
        </authorList>
    </citation>
    <scope>NUCLEOTIDE SEQUENCE [LARGE SCALE GENOMIC DNA]</scope>
    <source>
        <strain evidence="3">J379</strain>
    </source>
</reference>
<feature type="signal peptide" evidence="1">
    <location>
        <begin position="1"/>
        <end position="28"/>
    </location>
</feature>
<evidence type="ECO:0000313" key="2">
    <source>
        <dbReference type="EMBL" id="UUY03707.1"/>
    </source>
</evidence>
<dbReference type="EMBL" id="CP088295">
    <property type="protein sequence ID" value="UUY03707.1"/>
    <property type="molecule type" value="Genomic_DNA"/>
</dbReference>
<dbReference type="Proteomes" id="UP001058860">
    <property type="component" value="Chromosome"/>
</dbReference>
<name>A0ABY5PGK4_9ACTN</name>
<feature type="chain" id="PRO_5045465125" evidence="1">
    <location>
        <begin position="29"/>
        <end position="429"/>
    </location>
</feature>
<proteinExistence type="predicted"/>
<gene>
    <name evidence="2" type="ORF">LRS13_24090</name>
</gene>
<dbReference type="RefSeq" id="WP_353864209.1">
    <property type="nucleotide sequence ID" value="NZ_CP088295.1"/>
</dbReference>
<keyword evidence="3" id="KW-1185">Reference proteome</keyword>
<protein>
    <submittedName>
        <fullName evidence="2">Uncharacterized protein</fullName>
    </submittedName>
</protein>
<sequence length="429" mass="43824">MSNTSTFLRRAFGGVALVLLLLAPSAHAAFGEAQPFNLAGAGPSHPAAVAGSDDGTIVSVWAADPGLSWFTERPPAVQVAFQRSDGHRATFGVGRLAAGTWVGLVMDRGGKATVVWQTGATDGLFVARCTSRGCASARRVGTRRLGWLPALAVDASDRVLIVWPGRTKRGEPTLLHRMVERGRLGAVGAVGESGKEPVVAAAAHRFVIGWKTTRGIRTTVVERAGRSTAPRTAIAGSMIEAFRLTGGAAGILAAWRPSAGGPQLALADVDARGRVGRADVMAAGYNASFDVALGSTGRAAIAWCSDRSGATVTAALRERGGQLGAPVSLMPAGGCGRPAVAVDGAGRATVVSVRASGTEDTATSAPYAATAGPGLAFGSPFNLDPSACTRSACGWWRPYIPSVDVVAVGRSTTAVWISAQEGYAAHMDG</sequence>